<comment type="caution">
    <text evidence="2">The sequence shown here is derived from an EMBL/GenBank/DDBJ whole genome shotgun (WGS) entry which is preliminary data.</text>
</comment>
<evidence type="ECO:0000313" key="3">
    <source>
        <dbReference type="Proteomes" id="UP000658656"/>
    </source>
</evidence>
<dbReference type="RefSeq" id="WP_145933635.1">
    <property type="nucleotide sequence ID" value="NZ_BNAV01000001.1"/>
</dbReference>
<organism evidence="2 3">
    <name type="scientific">Amycolatopsis bartoniae</name>
    <dbReference type="NCBI Taxonomy" id="941986"/>
    <lineage>
        <taxon>Bacteria</taxon>
        <taxon>Bacillati</taxon>
        <taxon>Actinomycetota</taxon>
        <taxon>Actinomycetes</taxon>
        <taxon>Pseudonocardiales</taxon>
        <taxon>Pseudonocardiaceae</taxon>
        <taxon>Amycolatopsis</taxon>
    </lineage>
</organism>
<name>A0A8H9IMI7_9PSEU</name>
<dbReference type="EMBL" id="BNAV01000001">
    <property type="protein sequence ID" value="GHF32007.1"/>
    <property type="molecule type" value="Genomic_DNA"/>
</dbReference>
<dbReference type="OrthoDB" id="3296885at2"/>
<evidence type="ECO:0000259" key="1">
    <source>
        <dbReference type="Pfam" id="PF14330"/>
    </source>
</evidence>
<dbReference type="Pfam" id="PF14330">
    <property type="entry name" value="DUF4387"/>
    <property type="match status" value="1"/>
</dbReference>
<dbReference type="Proteomes" id="UP000658656">
    <property type="component" value="Unassembled WGS sequence"/>
</dbReference>
<evidence type="ECO:0000313" key="2">
    <source>
        <dbReference type="EMBL" id="GHF32007.1"/>
    </source>
</evidence>
<reference evidence="2" key="2">
    <citation type="submission" date="2020-09" db="EMBL/GenBank/DDBJ databases">
        <authorList>
            <person name="Sun Q."/>
            <person name="Zhou Y."/>
        </authorList>
    </citation>
    <scope>NUCLEOTIDE SEQUENCE</scope>
    <source>
        <strain evidence="2">CGMCC 4.7679</strain>
    </source>
</reference>
<reference evidence="2" key="1">
    <citation type="journal article" date="2014" name="Int. J. Syst. Evol. Microbiol.">
        <title>Complete genome sequence of Corynebacterium casei LMG S-19264T (=DSM 44701T), isolated from a smear-ripened cheese.</title>
        <authorList>
            <consortium name="US DOE Joint Genome Institute (JGI-PGF)"/>
            <person name="Walter F."/>
            <person name="Albersmeier A."/>
            <person name="Kalinowski J."/>
            <person name="Ruckert C."/>
        </authorList>
    </citation>
    <scope>NUCLEOTIDE SEQUENCE</scope>
    <source>
        <strain evidence="2">CGMCC 4.7679</strain>
    </source>
</reference>
<accession>A0A8H9IMI7</accession>
<feature type="domain" description="DUF4387" evidence="1">
    <location>
        <begin position="4"/>
        <end position="99"/>
    </location>
</feature>
<protein>
    <recommendedName>
        <fullName evidence="1">DUF4387 domain-containing protein</fullName>
    </recommendedName>
</protein>
<sequence>MTRLRDIATHVRSKNAGPFWLTVDVFLPDRASFDRAVASGLTDRAVVGRTYDVDPATVLVFPVPGLHVVKVSFPRPTTQGARDDRDMHGGQQFVPLLDLAV</sequence>
<gene>
    <name evidence="2" type="ORF">GCM10017566_00580</name>
</gene>
<dbReference type="AlphaFoldDB" id="A0A8H9IMI7"/>
<dbReference type="InterPro" id="IPR025496">
    <property type="entry name" value="DUF4387"/>
</dbReference>
<keyword evidence="3" id="KW-1185">Reference proteome</keyword>
<proteinExistence type="predicted"/>